<comment type="caution">
    <text evidence="2">The sequence shown here is derived from an EMBL/GenBank/DDBJ whole genome shotgun (WGS) entry which is preliminary data.</text>
</comment>
<dbReference type="RefSeq" id="WP_354613903.1">
    <property type="nucleotide sequence ID" value="NZ_JBEXAE010000001.1"/>
</dbReference>
<evidence type="ECO:0000313" key="2">
    <source>
        <dbReference type="EMBL" id="MET6989529.1"/>
    </source>
</evidence>
<evidence type="ECO:0000256" key="1">
    <source>
        <dbReference type="SAM" id="Phobius"/>
    </source>
</evidence>
<dbReference type="InterPro" id="IPR046635">
    <property type="entry name" value="DUF6747"/>
</dbReference>
<keyword evidence="1" id="KW-0812">Transmembrane</keyword>
<organism evidence="2 3">
    <name type="scientific">Sediminicola arcticus</name>
    <dbReference type="NCBI Taxonomy" id="1574308"/>
    <lineage>
        <taxon>Bacteria</taxon>
        <taxon>Pseudomonadati</taxon>
        <taxon>Bacteroidota</taxon>
        <taxon>Flavobacteriia</taxon>
        <taxon>Flavobacteriales</taxon>
        <taxon>Flavobacteriaceae</taxon>
        <taxon>Sediminicola</taxon>
    </lineage>
</organism>
<proteinExistence type="predicted"/>
<sequence>MSKLLLVKEIYLEGFKNLGNLLIKNYFKALSWFCFGLFAVVVYAFIFRLITGYAFD</sequence>
<accession>A0ABV2SQT9</accession>
<feature type="transmembrane region" description="Helical" evidence="1">
    <location>
        <begin position="29"/>
        <end position="50"/>
    </location>
</feature>
<dbReference type="Pfam" id="PF20532">
    <property type="entry name" value="DUF6747"/>
    <property type="match status" value="1"/>
</dbReference>
<name>A0ABV2SQT9_9FLAO</name>
<dbReference type="Proteomes" id="UP001549799">
    <property type="component" value="Unassembled WGS sequence"/>
</dbReference>
<reference evidence="2 3" key="1">
    <citation type="submission" date="2024-07" db="EMBL/GenBank/DDBJ databases">
        <title>The genome sequence of type strain Sediminicola arcticus GDMCC 1.2805.</title>
        <authorList>
            <person name="Liu Y."/>
        </authorList>
    </citation>
    <scope>NUCLEOTIDE SEQUENCE [LARGE SCALE GENOMIC DNA]</scope>
    <source>
        <strain evidence="2 3">GDMCC 1.2805</strain>
    </source>
</reference>
<gene>
    <name evidence="2" type="ORF">ABXZ36_02585</name>
</gene>
<dbReference type="EMBL" id="JBEXAE010000001">
    <property type="protein sequence ID" value="MET6989529.1"/>
    <property type="molecule type" value="Genomic_DNA"/>
</dbReference>
<keyword evidence="3" id="KW-1185">Reference proteome</keyword>
<keyword evidence="1" id="KW-0472">Membrane</keyword>
<keyword evidence="1" id="KW-1133">Transmembrane helix</keyword>
<protein>
    <submittedName>
        <fullName evidence="2">DUF6747 family protein</fullName>
    </submittedName>
</protein>
<evidence type="ECO:0000313" key="3">
    <source>
        <dbReference type="Proteomes" id="UP001549799"/>
    </source>
</evidence>